<feature type="region of interest" description="Disordered" evidence="1">
    <location>
        <begin position="143"/>
        <end position="202"/>
    </location>
</feature>
<proteinExistence type="predicted"/>
<dbReference type="InterPro" id="IPR058841">
    <property type="entry name" value="HTH_76"/>
</dbReference>
<dbReference type="STRING" id="13370.A0A448YIK7"/>
<evidence type="ECO:0000313" key="5">
    <source>
        <dbReference type="Proteomes" id="UP000290900"/>
    </source>
</evidence>
<dbReference type="Pfam" id="PF25871">
    <property type="entry name" value="HTH_76"/>
    <property type="match status" value="1"/>
</dbReference>
<dbReference type="Pfam" id="PF17733">
    <property type="entry name" value="KPWE_dom"/>
    <property type="match status" value="1"/>
</dbReference>
<feature type="compositionally biased region" description="Basic and acidic residues" evidence="1">
    <location>
        <begin position="151"/>
        <end position="188"/>
    </location>
</feature>
<feature type="compositionally biased region" description="Polar residues" evidence="1">
    <location>
        <begin position="192"/>
        <end position="202"/>
    </location>
</feature>
<accession>A0A448YIK7</accession>
<name>A0A448YIK7_BRENA</name>
<dbReference type="InterPro" id="IPR040554">
    <property type="entry name" value="KPWE_PEX14_dom"/>
</dbReference>
<evidence type="ECO:0000313" key="4">
    <source>
        <dbReference type="EMBL" id="VEU20774.1"/>
    </source>
</evidence>
<gene>
    <name evidence="4" type="ORF">BRENAR_LOCUS1509</name>
</gene>
<sequence>MSFDVETEDVYRKFRDYEFESNQEYQEGLEAVYQQYLILQGERDSSIKKDLDEGKLDSGKIKQDDKDQLATQAKVFFFCKQTGNILDLEDYKKWLDTTGGKTTEKPPYSSNYEQLVDMIVNNRPIPGIKTIPNTVLDATKASKHVLKERRKPWEADKVGEEEKEKVKDSTKEVKAESEKVKEEPKHFPLQDPENTPQDNTTI</sequence>
<reference evidence="4 5" key="1">
    <citation type="submission" date="2018-12" db="EMBL/GenBank/DDBJ databases">
        <authorList>
            <person name="Tiukova I."/>
            <person name="Dainat J."/>
        </authorList>
    </citation>
    <scope>NUCLEOTIDE SEQUENCE [LARGE SCALE GENOMIC DNA]</scope>
</reference>
<dbReference type="EMBL" id="CAACVR010000007">
    <property type="protein sequence ID" value="VEU20774.1"/>
    <property type="molecule type" value="Genomic_DNA"/>
</dbReference>
<keyword evidence="5" id="KW-1185">Reference proteome</keyword>
<dbReference type="OrthoDB" id="9936937at2759"/>
<feature type="domain" description="PEX14-like helix-turn-helix" evidence="3">
    <location>
        <begin position="8"/>
        <end position="97"/>
    </location>
</feature>
<evidence type="ECO:0000256" key="1">
    <source>
        <dbReference type="SAM" id="MobiDB-lite"/>
    </source>
</evidence>
<dbReference type="PANTHER" id="PTHR36855">
    <property type="entry name" value="CHROMOSOME 10, WHOLE GENOME SHOTGUN SEQUENCE"/>
    <property type="match status" value="1"/>
</dbReference>
<dbReference type="Proteomes" id="UP000290900">
    <property type="component" value="Unassembled WGS sequence"/>
</dbReference>
<feature type="domain" description="Peroxisomal membrane protein PEX14-like KPWE" evidence="2">
    <location>
        <begin position="107"/>
        <end position="154"/>
    </location>
</feature>
<dbReference type="PANTHER" id="PTHR36855:SF1">
    <property type="entry name" value="PEROXISOME MEMBRANE ANCHOR PROTEIN PEX14P N-TERMINAL DOMAIN-CONTAINING PROTEIN"/>
    <property type="match status" value="1"/>
</dbReference>
<evidence type="ECO:0000259" key="3">
    <source>
        <dbReference type="Pfam" id="PF25871"/>
    </source>
</evidence>
<organism evidence="4 5">
    <name type="scientific">Brettanomyces naardenensis</name>
    <name type="common">Yeast</name>
    <dbReference type="NCBI Taxonomy" id="13370"/>
    <lineage>
        <taxon>Eukaryota</taxon>
        <taxon>Fungi</taxon>
        <taxon>Dikarya</taxon>
        <taxon>Ascomycota</taxon>
        <taxon>Saccharomycotina</taxon>
        <taxon>Pichiomycetes</taxon>
        <taxon>Pichiales</taxon>
        <taxon>Pichiaceae</taxon>
        <taxon>Brettanomyces</taxon>
    </lineage>
</organism>
<dbReference type="InParanoid" id="A0A448YIK7"/>
<dbReference type="AlphaFoldDB" id="A0A448YIK7"/>
<protein>
    <submittedName>
        <fullName evidence="4">DEKNAAC101754</fullName>
    </submittedName>
</protein>
<evidence type="ECO:0000259" key="2">
    <source>
        <dbReference type="Pfam" id="PF17733"/>
    </source>
</evidence>